<dbReference type="InterPro" id="IPR002797">
    <property type="entry name" value="Polysacc_synth"/>
</dbReference>
<dbReference type="PANTHER" id="PTHR43424:SF1">
    <property type="entry name" value="LOCUS PUTATIVE PROTEIN 1-RELATED"/>
    <property type="match status" value="1"/>
</dbReference>
<dbReference type="EMBL" id="JAATJA010000002">
    <property type="protein sequence ID" value="NJB68670.1"/>
    <property type="molecule type" value="Genomic_DNA"/>
</dbReference>
<keyword evidence="4 5" id="KW-0472">Membrane</keyword>
<feature type="transmembrane region" description="Helical" evidence="5">
    <location>
        <begin position="85"/>
        <end position="105"/>
    </location>
</feature>
<protein>
    <submittedName>
        <fullName evidence="6">O-antigen/teichoic acid export membrane protein</fullName>
    </submittedName>
</protein>
<feature type="transmembrane region" description="Helical" evidence="5">
    <location>
        <begin position="243"/>
        <end position="265"/>
    </location>
</feature>
<organism evidence="6 7">
    <name type="scientific">Desulfobaculum xiamenense</name>
    <dbReference type="NCBI Taxonomy" id="995050"/>
    <lineage>
        <taxon>Bacteria</taxon>
        <taxon>Pseudomonadati</taxon>
        <taxon>Thermodesulfobacteriota</taxon>
        <taxon>Desulfovibrionia</taxon>
        <taxon>Desulfovibrionales</taxon>
        <taxon>Desulfovibrionaceae</taxon>
        <taxon>Desulfobaculum</taxon>
    </lineage>
</organism>
<dbReference type="AlphaFoldDB" id="A0A846QNS8"/>
<keyword evidence="2 5" id="KW-0812">Transmembrane</keyword>
<evidence type="ECO:0000256" key="5">
    <source>
        <dbReference type="SAM" id="Phobius"/>
    </source>
</evidence>
<keyword evidence="3 5" id="KW-1133">Transmembrane helix</keyword>
<evidence type="ECO:0000256" key="2">
    <source>
        <dbReference type="ARBA" id="ARBA00022692"/>
    </source>
</evidence>
<evidence type="ECO:0000256" key="1">
    <source>
        <dbReference type="ARBA" id="ARBA00004141"/>
    </source>
</evidence>
<evidence type="ECO:0000256" key="3">
    <source>
        <dbReference type="ARBA" id="ARBA00022989"/>
    </source>
</evidence>
<feature type="transmembrane region" description="Helical" evidence="5">
    <location>
        <begin position="41"/>
        <end position="64"/>
    </location>
</feature>
<dbReference type="InterPro" id="IPR052556">
    <property type="entry name" value="PolySynth_Transporter"/>
</dbReference>
<feature type="transmembrane region" description="Helical" evidence="5">
    <location>
        <begin position="351"/>
        <end position="371"/>
    </location>
</feature>
<proteinExistence type="predicted"/>
<dbReference type="Pfam" id="PF01943">
    <property type="entry name" value="Polysacc_synt"/>
    <property type="match status" value="1"/>
</dbReference>
<feature type="transmembrane region" description="Helical" evidence="5">
    <location>
        <begin position="111"/>
        <end position="129"/>
    </location>
</feature>
<dbReference type="RefSeq" id="WP_167941716.1">
    <property type="nucleotide sequence ID" value="NZ_JAATJA010000002.1"/>
</dbReference>
<dbReference type="PANTHER" id="PTHR43424">
    <property type="entry name" value="LOCUS PUTATIVE PROTEIN 1-RELATED"/>
    <property type="match status" value="1"/>
</dbReference>
<reference evidence="6 7" key="1">
    <citation type="submission" date="2020-03" db="EMBL/GenBank/DDBJ databases">
        <title>Genomic Encyclopedia of Type Strains, Phase IV (KMG-IV): sequencing the most valuable type-strain genomes for metagenomic binning, comparative biology and taxonomic classification.</title>
        <authorList>
            <person name="Goeker M."/>
        </authorList>
    </citation>
    <scope>NUCLEOTIDE SEQUENCE [LARGE SCALE GENOMIC DNA]</scope>
    <source>
        <strain evidence="6 7">DSM 24233</strain>
    </source>
</reference>
<sequence length="424" mass="44339">MRSRLRELLPQWLAAAFVGAVSMLISFALGRVLGPVAFGDYATVLTAAALFGIAQDGGFRTLIYREGIRVSPSMARHAQTLSQRAVSHALYLSAIGMLAAAFTPPPYGPNAAAAVFCFGLQTLTGFVSSGLRADGRFGLDAAWQGVCRTTGALGIVAALVAAPSPAAVFIGWGAGLTLPIAIAAVLRPQALKPWRTPGWLAAAELRSACLSFLLVDAATTVYYKCDIILLRHMGPGAADTGHYAAAYRFLDGIVLLAAPVGVVWFRRLRQLMNDHGEFMKELRSTCAALTLAGAAILAAGTLAADWLVGLTFGPGYEASARLLPLLLASLVFLLPAGILTQAAIAMNMERFYAVTACLAAALNIALNVALIPRFAGSGAAMATIATECFLCVTLAARLRRTLAHTSSATHAHAEEGPSCTPNVR</sequence>
<evidence type="ECO:0000313" key="6">
    <source>
        <dbReference type="EMBL" id="NJB68670.1"/>
    </source>
</evidence>
<gene>
    <name evidence="6" type="ORF">GGQ74_002343</name>
</gene>
<feature type="transmembrane region" description="Helical" evidence="5">
    <location>
        <begin position="286"/>
        <end position="308"/>
    </location>
</feature>
<feature type="transmembrane region" description="Helical" evidence="5">
    <location>
        <begin position="377"/>
        <end position="396"/>
    </location>
</feature>
<comment type="caution">
    <text evidence="6">The sequence shown here is derived from an EMBL/GenBank/DDBJ whole genome shotgun (WGS) entry which is preliminary data.</text>
</comment>
<dbReference type="Proteomes" id="UP000580856">
    <property type="component" value="Unassembled WGS sequence"/>
</dbReference>
<dbReference type="GO" id="GO:0016020">
    <property type="term" value="C:membrane"/>
    <property type="evidence" value="ECO:0007669"/>
    <property type="project" value="UniProtKB-SubCell"/>
</dbReference>
<name>A0A846QNS8_9BACT</name>
<keyword evidence="7" id="KW-1185">Reference proteome</keyword>
<feature type="transmembrane region" description="Helical" evidence="5">
    <location>
        <begin position="12"/>
        <end position="29"/>
    </location>
</feature>
<comment type="subcellular location">
    <subcellularLocation>
        <location evidence="1">Membrane</location>
        <topology evidence="1">Multi-pass membrane protein</topology>
    </subcellularLocation>
</comment>
<evidence type="ECO:0000313" key="7">
    <source>
        <dbReference type="Proteomes" id="UP000580856"/>
    </source>
</evidence>
<evidence type="ECO:0000256" key="4">
    <source>
        <dbReference type="ARBA" id="ARBA00023136"/>
    </source>
</evidence>
<feature type="transmembrane region" description="Helical" evidence="5">
    <location>
        <begin position="320"/>
        <end position="339"/>
    </location>
</feature>
<accession>A0A846QNS8</accession>